<dbReference type="Proteomes" id="UP001254848">
    <property type="component" value="Unassembled WGS sequence"/>
</dbReference>
<dbReference type="InterPro" id="IPR058982">
    <property type="entry name" value="Beta-barrel_AprE"/>
</dbReference>
<dbReference type="PANTHER" id="PTHR30386:SF27">
    <property type="entry name" value="MEMBRANE FUSION PROTEIN (MFP) FAMILY PROTEIN"/>
    <property type="match status" value="1"/>
</dbReference>
<dbReference type="Gene3D" id="2.40.50.100">
    <property type="match status" value="1"/>
</dbReference>
<dbReference type="Pfam" id="PF25994">
    <property type="entry name" value="HH_AprE"/>
    <property type="match status" value="1"/>
</dbReference>
<feature type="domain" description="AprE-like beta-barrel" evidence="10">
    <location>
        <begin position="344"/>
        <end position="432"/>
    </location>
</feature>
<evidence type="ECO:0000259" key="9">
    <source>
        <dbReference type="Pfam" id="PF25994"/>
    </source>
</evidence>
<dbReference type="PRINTS" id="PR01490">
    <property type="entry name" value="RTXTOXIND"/>
</dbReference>
<keyword evidence="5" id="KW-0997">Cell inner membrane</keyword>
<keyword evidence="6" id="KW-0812">Transmembrane</keyword>
<evidence type="ECO:0000256" key="8">
    <source>
        <dbReference type="ARBA" id="ARBA00023136"/>
    </source>
</evidence>
<dbReference type="Gene3D" id="1.10.287.470">
    <property type="entry name" value="Helix hairpin bin"/>
    <property type="match status" value="1"/>
</dbReference>
<dbReference type="InterPro" id="IPR058781">
    <property type="entry name" value="HH_AprE-like"/>
</dbReference>
<evidence type="ECO:0000256" key="3">
    <source>
        <dbReference type="ARBA" id="ARBA00022448"/>
    </source>
</evidence>
<keyword evidence="7" id="KW-1133">Transmembrane helix</keyword>
<dbReference type="InterPro" id="IPR010129">
    <property type="entry name" value="T1SS_HlyD"/>
</dbReference>
<keyword evidence="3" id="KW-0813">Transport</keyword>
<evidence type="ECO:0000256" key="6">
    <source>
        <dbReference type="ARBA" id="ARBA00022692"/>
    </source>
</evidence>
<evidence type="ECO:0000256" key="2">
    <source>
        <dbReference type="ARBA" id="ARBA00009477"/>
    </source>
</evidence>
<dbReference type="Gene3D" id="2.40.30.170">
    <property type="match status" value="1"/>
</dbReference>
<organism evidence="11 12">
    <name type="scientific">Anaeroselena agilis</name>
    <dbReference type="NCBI Taxonomy" id="3063788"/>
    <lineage>
        <taxon>Bacteria</taxon>
        <taxon>Bacillati</taxon>
        <taxon>Bacillota</taxon>
        <taxon>Negativicutes</taxon>
        <taxon>Acetonemataceae</taxon>
        <taxon>Anaeroselena</taxon>
    </lineage>
</organism>
<evidence type="ECO:0000256" key="1">
    <source>
        <dbReference type="ARBA" id="ARBA00004377"/>
    </source>
</evidence>
<keyword evidence="4" id="KW-1003">Cell membrane</keyword>
<proteinExistence type="inferred from homology"/>
<reference evidence="11 12" key="1">
    <citation type="submission" date="2023-07" db="EMBL/GenBank/DDBJ databases">
        <title>The novel representative of Negativicutes class, Anaeroselena agilis gen. nov. sp. nov.</title>
        <authorList>
            <person name="Prokofeva M.I."/>
            <person name="Elcheninov A.G."/>
            <person name="Klyukina A."/>
            <person name="Kublanov I.V."/>
            <person name="Frolov E.N."/>
            <person name="Podosokorskaya O.A."/>
        </authorList>
    </citation>
    <scope>NUCLEOTIDE SEQUENCE [LARGE SCALE GENOMIC DNA]</scope>
    <source>
        <strain evidence="11 12">4137-cl</strain>
    </source>
</reference>
<dbReference type="EMBL" id="JAUOZS010000001">
    <property type="protein sequence ID" value="MDT8899786.1"/>
    <property type="molecule type" value="Genomic_DNA"/>
</dbReference>
<dbReference type="SUPFAM" id="SSF111369">
    <property type="entry name" value="HlyD-like secretion proteins"/>
    <property type="match status" value="1"/>
</dbReference>
<protein>
    <submittedName>
        <fullName evidence="11">HlyD family type I secretion periplasmic adaptor subunit</fullName>
    </submittedName>
</protein>
<evidence type="ECO:0000313" key="11">
    <source>
        <dbReference type="EMBL" id="MDT8899786.1"/>
    </source>
</evidence>
<comment type="subcellular location">
    <subcellularLocation>
        <location evidence="1">Cell inner membrane</location>
        <topology evidence="1">Single-pass membrane protein</topology>
    </subcellularLocation>
</comment>
<dbReference type="NCBIfam" id="TIGR01843">
    <property type="entry name" value="type_I_hlyD"/>
    <property type="match status" value="1"/>
</dbReference>
<sequence>MAGKLLSRIRGLYRATVNNNLTARETEFLPAALEVTETPPSPVGRAVMWTMVALVITALAWSVLGRVDEVAVAPGKVIPVGQVKVVQAEDKGVVKSIPVRDGQQVKQGQLLLELDPTISAADLARLRKEHAYYSLEVERLEAERDGRVFAPGPHPGVDEKDVNFQRSLFRSRENEYRTRLAAVESNVRQNRAALNAAAAVKVKYAALLEVARDKEQRIERLVRENAVALFVLLDHRARRLELEQNLSAQDAEIARNEWAVTQSLENLAYVRAEHDREIADKLVEDRKQLLALAEEMKKAEEKNRLSRLTSPVDGRVTQLAVHTVGGVVTAAQPLMVIVPADAGLLVEAWVANKDIGFVHAGQRAEVKIETFSFQKYGVIEAVVDEVSADAVEDKEKGRVYRITLRLGRDHMVVDGREVFLGPGMSATAEVKVRSKRIIEFFLDPFRQYKSEALRER</sequence>
<keyword evidence="8" id="KW-0472">Membrane</keyword>
<evidence type="ECO:0000256" key="4">
    <source>
        <dbReference type="ARBA" id="ARBA00022475"/>
    </source>
</evidence>
<accession>A0ABU3NSI2</accession>
<feature type="domain" description="AprE-like long alpha-helical hairpin" evidence="9">
    <location>
        <begin position="120"/>
        <end position="301"/>
    </location>
</feature>
<dbReference type="RefSeq" id="WP_413778353.1">
    <property type="nucleotide sequence ID" value="NZ_JAUOZS010000001.1"/>
</dbReference>
<keyword evidence="12" id="KW-1185">Reference proteome</keyword>
<evidence type="ECO:0000256" key="5">
    <source>
        <dbReference type="ARBA" id="ARBA00022519"/>
    </source>
</evidence>
<dbReference type="InterPro" id="IPR050739">
    <property type="entry name" value="MFP"/>
</dbReference>
<evidence type="ECO:0000313" key="12">
    <source>
        <dbReference type="Proteomes" id="UP001254848"/>
    </source>
</evidence>
<evidence type="ECO:0000256" key="7">
    <source>
        <dbReference type="ARBA" id="ARBA00022989"/>
    </source>
</evidence>
<dbReference type="Pfam" id="PF26002">
    <property type="entry name" value="Beta-barrel_AprE"/>
    <property type="match status" value="1"/>
</dbReference>
<gene>
    <name evidence="11" type="ORF">Q4T40_00800</name>
</gene>
<name>A0ABU3NSI2_9FIRM</name>
<comment type="caution">
    <text evidence="11">The sequence shown here is derived from an EMBL/GenBank/DDBJ whole genome shotgun (WGS) entry which is preliminary data.</text>
</comment>
<evidence type="ECO:0000259" key="10">
    <source>
        <dbReference type="Pfam" id="PF26002"/>
    </source>
</evidence>
<dbReference type="PANTHER" id="PTHR30386">
    <property type="entry name" value="MEMBRANE FUSION SUBUNIT OF EMRAB-TOLC MULTIDRUG EFFLUX PUMP"/>
    <property type="match status" value="1"/>
</dbReference>
<comment type="similarity">
    <text evidence="2">Belongs to the membrane fusion protein (MFP) (TC 8.A.1) family.</text>
</comment>